<evidence type="ECO:0000313" key="2">
    <source>
        <dbReference type="Proteomes" id="UP000383932"/>
    </source>
</evidence>
<reference evidence="1 2" key="1">
    <citation type="journal article" date="2019" name="Fungal Biol. Biotechnol.">
        <title>Draft genome sequence of fastidious pathogen Ceratobasidium theobromae, which causes vascular-streak dieback in Theobroma cacao.</title>
        <authorList>
            <person name="Ali S.S."/>
            <person name="Asman A."/>
            <person name="Shao J."/>
            <person name="Firmansyah A.P."/>
            <person name="Susilo A.W."/>
            <person name="Rosmana A."/>
            <person name="McMahon P."/>
            <person name="Junaid M."/>
            <person name="Guest D."/>
            <person name="Kheng T.Y."/>
            <person name="Meinhardt L.W."/>
            <person name="Bailey B.A."/>
        </authorList>
    </citation>
    <scope>NUCLEOTIDE SEQUENCE [LARGE SCALE GENOMIC DNA]</scope>
    <source>
        <strain evidence="1 2">CT2</strain>
    </source>
</reference>
<gene>
    <name evidence="1" type="ORF">CTheo_2361</name>
</gene>
<proteinExistence type="predicted"/>
<sequence>MWPLRLVSAIWTRIFTNCRCTRTRRLDRQPMSSESTLPDDILHIIIDYHLESILSEQKPVRDYRRRRGLWQAEVVPLARCSKQFWRLVMPKWRMLWAACDREILSPGVQIITEYDKGCIPPGATLAQYTKLEVASLNYHSFSYDKKRNELRLPRRVDSFPQSLRQLELLWTHTRETDSEIINLISNSCPGLTELRFVRCTMFNNPKCWWWRLHTRNTDHDYMRDHALPNVTDYAETVALALSALPNLESLHVGCYFTHFDAITEHRVDPLHKRYHPKGVRDTMRHIDETFVYSVTQWEAMQGQDGGPSIPWDAIRLADRELWAEPCPQCEYDLKVPIDAAERRAASILAARIPSLRMVSFANFLTDKRIRPSHWQIGREIQGRDQKWTPVETMEPPDEYLTDTRLSVSTQGPGRSHTRHHVFVNRNGRWDLIGQ</sequence>
<dbReference type="EMBL" id="SSOP01000024">
    <property type="protein sequence ID" value="KAB5594145.1"/>
    <property type="molecule type" value="Genomic_DNA"/>
</dbReference>
<accession>A0A5N5QQV5</accession>
<protein>
    <submittedName>
        <fullName evidence="1">F-box-like domain containing protein</fullName>
    </submittedName>
</protein>
<dbReference type="Proteomes" id="UP000383932">
    <property type="component" value="Unassembled WGS sequence"/>
</dbReference>
<comment type="caution">
    <text evidence="1">The sequence shown here is derived from an EMBL/GenBank/DDBJ whole genome shotgun (WGS) entry which is preliminary data.</text>
</comment>
<evidence type="ECO:0000313" key="1">
    <source>
        <dbReference type="EMBL" id="KAB5594145.1"/>
    </source>
</evidence>
<keyword evidence="2" id="KW-1185">Reference proteome</keyword>
<dbReference type="AlphaFoldDB" id="A0A5N5QQV5"/>
<organism evidence="1 2">
    <name type="scientific">Ceratobasidium theobromae</name>
    <dbReference type="NCBI Taxonomy" id="1582974"/>
    <lineage>
        <taxon>Eukaryota</taxon>
        <taxon>Fungi</taxon>
        <taxon>Dikarya</taxon>
        <taxon>Basidiomycota</taxon>
        <taxon>Agaricomycotina</taxon>
        <taxon>Agaricomycetes</taxon>
        <taxon>Cantharellales</taxon>
        <taxon>Ceratobasidiaceae</taxon>
        <taxon>Ceratobasidium</taxon>
    </lineage>
</organism>
<name>A0A5N5QQV5_9AGAM</name>
<dbReference type="OrthoDB" id="3216799at2759"/>